<organism evidence="1">
    <name type="scientific">uncultured marine thaumarchaeote AD1000_72_F04</name>
    <dbReference type="NCBI Taxonomy" id="1455938"/>
    <lineage>
        <taxon>Archaea</taxon>
        <taxon>Nitrososphaerota</taxon>
        <taxon>environmental samples</taxon>
    </lineage>
</organism>
<protein>
    <submittedName>
        <fullName evidence="1">Heat shock protein DnaJ domain-containing protein</fullName>
    </submittedName>
</protein>
<name>A0A075G2V3_9ARCH</name>
<dbReference type="AlphaFoldDB" id="A0A075G2V3"/>
<keyword evidence="1" id="KW-0346">Stress response</keyword>
<accession>A0A075G2V3</accession>
<sequence>MNVAQEWLDALRRTETTGQRLFGSKELGEIEIERKSSKAITIKGKFWAGSLTHDNDVLMWGSITNPYFSDFKKSKTHIHLTNGTFKMMEPLESGFNVENGATISTNTGDIICGNVNGIRDRVPDPDRRVGMSIEREHFSELLAPNGKIIVGDVRETVYLDGDEILVLNLIDNVKLKGRKIQIFGSKVSYDVFIELKKDGILRFFDRGSGFDISDDAILKLENGKEFFLDELKNKKLIGFGGQDMTYDFLNNLDSYSQTSNWTSKFSGLKFFKR</sequence>
<dbReference type="EMBL" id="KF900469">
    <property type="protein sequence ID" value="AIE96091.1"/>
    <property type="molecule type" value="Genomic_DNA"/>
</dbReference>
<reference evidence="1" key="1">
    <citation type="journal article" date="2014" name="Genome Biol. Evol.">
        <title>Pangenome evidence for extensive interdomain horizontal transfer affecting lineage core and shell genes in uncultured planktonic thaumarchaeota and euryarchaeota.</title>
        <authorList>
            <person name="Deschamps P."/>
            <person name="Zivanovic Y."/>
            <person name="Moreira D."/>
            <person name="Rodriguez-Valera F."/>
            <person name="Lopez-Garcia P."/>
        </authorList>
    </citation>
    <scope>NUCLEOTIDE SEQUENCE</scope>
</reference>
<proteinExistence type="predicted"/>
<evidence type="ECO:0000313" key="1">
    <source>
        <dbReference type="EMBL" id="AIE96091.1"/>
    </source>
</evidence>